<keyword evidence="2" id="KW-0812">Transmembrane</keyword>
<dbReference type="InterPro" id="IPR033308">
    <property type="entry name" value="PGAP5/Cdc1/Ted1"/>
</dbReference>
<dbReference type="EMBL" id="JAACFV010000011">
    <property type="protein sequence ID" value="KAF7512543.1"/>
    <property type="molecule type" value="Genomic_DNA"/>
</dbReference>
<organism evidence="3 4">
    <name type="scientific">Endocarpon pusillum</name>
    <dbReference type="NCBI Taxonomy" id="364733"/>
    <lineage>
        <taxon>Eukaryota</taxon>
        <taxon>Fungi</taxon>
        <taxon>Dikarya</taxon>
        <taxon>Ascomycota</taxon>
        <taxon>Pezizomycotina</taxon>
        <taxon>Eurotiomycetes</taxon>
        <taxon>Chaetothyriomycetidae</taxon>
        <taxon>Verrucariales</taxon>
        <taxon>Verrucariaceae</taxon>
        <taxon>Endocarpon</taxon>
    </lineage>
</organism>
<dbReference type="InterPro" id="IPR029052">
    <property type="entry name" value="Metallo-depent_PP-like"/>
</dbReference>
<gene>
    <name evidence="3" type="ORF">GJ744_000804</name>
</gene>
<dbReference type="PANTHER" id="PTHR13315:SF1">
    <property type="entry name" value="PROTEIN TED1"/>
    <property type="match status" value="1"/>
</dbReference>
<accession>A0A8H7ANU3</accession>
<evidence type="ECO:0008006" key="5">
    <source>
        <dbReference type="Google" id="ProtNLM"/>
    </source>
</evidence>
<dbReference type="Proteomes" id="UP000606974">
    <property type="component" value="Unassembled WGS sequence"/>
</dbReference>
<protein>
    <recommendedName>
        <fullName evidence="5">Calcineurin-like phosphoesterase domain-containing protein</fullName>
    </recommendedName>
</protein>
<evidence type="ECO:0000313" key="4">
    <source>
        <dbReference type="Proteomes" id="UP000606974"/>
    </source>
</evidence>
<dbReference type="OrthoDB" id="9984693at2759"/>
<evidence type="ECO:0000256" key="1">
    <source>
        <dbReference type="ARBA" id="ARBA00023136"/>
    </source>
</evidence>
<keyword evidence="4" id="KW-1185">Reference proteome</keyword>
<dbReference type="SUPFAM" id="SSF56300">
    <property type="entry name" value="Metallo-dependent phosphatases"/>
    <property type="match status" value="1"/>
</dbReference>
<evidence type="ECO:0000313" key="3">
    <source>
        <dbReference type="EMBL" id="KAF7512543.1"/>
    </source>
</evidence>
<name>A0A8H7ANU3_9EURO</name>
<sequence>MSLRTLTRFLVTILFPIALFCTIYLYLYPIFHNGCAFPLTTGSGAAPAAARLDALTQHWPFSALVSDEEKREQRRNHHPRAPFRLLVLADPQLEGDSSLPDPEDGFLRRLAQHRERVLAPDQKKSHRKQVIKTALKDLFFSDIPELLQGWRKRLDLLGNDYYLAHIFRTLHWWTDPTHVTVLGDLLGSQWVTDEEFEARAWRYWNRVFASGRRVEDELIDNPQGGPDSHNLLGMKVTMDHEWKDRVINIAGNHDIGYAGDVSKARIARFERHFGRADWDIRFNLPVSEEQNIPTISPSLHLIVLNDLILDTPGFDPDIQSASYNHLNSIITQRSQPVEDKGSFTLLLTHIPLYKPEGNCIDAPFFDFHHSDDSAGAYRSGGLKEQNHLSEHVSRSGILEGIYGMSANPDAAGKGKGRKGLILTGHDHEGCDVWHYLPESATAPPTSGHRDDEEVKFGGWESIPWRSSNISASHTGVREITLRSMMGEFGGNAGLLSLWFDWESEEWQYEIQMCRLGIQHFWWGVHILDCITISMALWWLVASHLCDSPTSVEGDKVAPERAVDGQVVTGKRE</sequence>
<dbReference type="AlphaFoldDB" id="A0A8H7ANU3"/>
<dbReference type="GO" id="GO:0016020">
    <property type="term" value="C:membrane"/>
    <property type="evidence" value="ECO:0007669"/>
    <property type="project" value="GOC"/>
</dbReference>
<evidence type="ECO:0000256" key="2">
    <source>
        <dbReference type="SAM" id="Phobius"/>
    </source>
</evidence>
<reference evidence="3" key="1">
    <citation type="submission" date="2020-02" db="EMBL/GenBank/DDBJ databases">
        <authorList>
            <person name="Palmer J.M."/>
        </authorList>
    </citation>
    <scope>NUCLEOTIDE SEQUENCE</scope>
    <source>
        <strain evidence="3">EPUS1.4</strain>
        <tissue evidence="3">Thallus</tissue>
    </source>
</reference>
<dbReference type="PANTHER" id="PTHR13315">
    <property type="entry name" value="METALLO PHOSPHOESTERASE RELATED"/>
    <property type="match status" value="1"/>
</dbReference>
<feature type="transmembrane region" description="Helical" evidence="2">
    <location>
        <begin position="9"/>
        <end position="31"/>
    </location>
</feature>
<proteinExistence type="predicted"/>
<keyword evidence="2" id="KW-1133">Transmembrane helix</keyword>
<dbReference type="GO" id="GO:0006506">
    <property type="term" value="P:GPI anchor biosynthetic process"/>
    <property type="evidence" value="ECO:0007669"/>
    <property type="project" value="InterPro"/>
</dbReference>
<dbReference type="GO" id="GO:0005783">
    <property type="term" value="C:endoplasmic reticulum"/>
    <property type="evidence" value="ECO:0007669"/>
    <property type="project" value="TreeGrafter"/>
</dbReference>
<keyword evidence="1 2" id="KW-0472">Membrane</keyword>
<comment type="caution">
    <text evidence="3">The sequence shown here is derived from an EMBL/GenBank/DDBJ whole genome shotgun (WGS) entry which is preliminary data.</text>
</comment>